<accession>A0A9Q1HYU9</accession>
<reference evidence="5" key="1">
    <citation type="journal article" date="2023" name="Science">
        <title>Genome structures resolve the early diversification of teleost fishes.</title>
        <authorList>
            <person name="Parey E."/>
            <person name="Louis A."/>
            <person name="Montfort J."/>
            <person name="Bouchez O."/>
            <person name="Roques C."/>
            <person name="Iampietro C."/>
            <person name="Lluch J."/>
            <person name="Castinel A."/>
            <person name="Donnadieu C."/>
            <person name="Desvignes T."/>
            <person name="Floi Bucao C."/>
            <person name="Jouanno E."/>
            <person name="Wen M."/>
            <person name="Mejri S."/>
            <person name="Dirks R."/>
            <person name="Jansen H."/>
            <person name="Henkel C."/>
            <person name="Chen W.J."/>
            <person name="Zahm M."/>
            <person name="Cabau C."/>
            <person name="Klopp C."/>
            <person name="Thompson A.W."/>
            <person name="Robinson-Rechavi M."/>
            <person name="Braasch I."/>
            <person name="Lecointre G."/>
            <person name="Bobe J."/>
            <person name="Postlethwait J.H."/>
            <person name="Berthelot C."/>
            <person name="Roest Crollius H."/>
            <person name="Guiguen Y."/>
        </authorList>
    </citation>
    <scope>NUCLEOTIDE SEQUENCE</scope>
    <source>
        <strain evidence="5">Concon-B</strain>
    </source>
</reference>
<gene>
    <name evidence="5" type="ORF">COCON_G00119860</name>
</gene>
<dbReference type="InterPro" id="IPR002153">
    <property type="entry name" value="TRPC_channel"/>
</dbReference>
<dbReference type="GO" id="GO:0005886">
    <property type="term" value="C:plasma membrane"/>
    <property type="evidence" value="ECO:0007669"/>
    <property type="project" value="TreeGrafter"/>
</dbReference>
<dbReference type="AlphaFoldDB" id="A0A9Q1HYU9"/>
<proteinExistence type="predicted"/>
<dbReference type="EMBL" id="JAFJMO010000008">
    <property type="protein sequence ID" value="KAJ8269379.1"/>
    <property type="molecule type" value="Genomic_DNA"/>
</dbReference>
<feature type="coiled-coil region" evidence="4">
    <location>
        <begin position="136"/>
        <end position="171"/>
    </location>
</feature>
<dbReference type="GO" id="GO:0007338">
    <property type="term" value="P:single fertilization"/>
    <property type="evidence" value="ECO:0007669"/>
    <property type="project" value="TreeGrafter"/>
</dbReference>
<keyword evidence="4" id="KW-0175">Coiled coil</keyword>
<dbReference type="GO" id="GO:0034703">
    <property type="term" value="C:cation channel complex"/>
    <property type="evidence" value="ECO:0007669"/>
    <property type="project" value="TreeGrafter"/>
</dbReference>
<dbReference type="Proteomes" id="UP001152803">
    <property type="component" value="Unassembled WGS sequence"/>
</dbReference>
<dbReference type="GO" id="GO:0015279">
    <property type="term" value="F:store-operated calcium channel activity"/>
    <property type="evidence" value="ECO:0007669"/>
    <property type="project" value="TreeGrafter"/>
</dbReference>
<organism evidence="5 6">
    <name type="scientific">Conger conger</name>
    <name type="common">Conger eel</name>
    <name type="synonym">Muraena conger</name>
    <dbReference type="NCBI Taxonomy" id="82655"/>
    <lineage>
        <taxon>Eukaryota</taxon>
        <taxon>Metazoa</taxon>
        <taxon>Chordata</taxon>
        <taxon>Craniata</taxon>
        <taxon>Vertebrata</taxon>
        <taxon>Euteleostomi</taxon>
        <taxon>Actinopterygii</taxon>
        <taxon>Neopterygii</taxon>
        <taxon>Teleostei</taxon>
        <taxon>Anguilliformes</taxon>
        <taxon>Congridae</taxon>
        <taxon>Conger</taxon>
    </lineage>
</organism>
<evidence type="ECO:0000256" key="3">
    <source>
        <dbReference type="ARBA" id="ARBA00023303"/>
    </source>
</evidence>
<sequence>MINSSYQEIEDDADVEWKFARSKLWLSYFDTGKTLPPPFSIIPSPKSFFQCLWRVCSLLHCKHGPLKRDVELGMDSSKSRLNHFTQSNLRKVESHSFTSILNQPTRYQQIMKRLIKRYVLKAQVDKENDEVNEGELKEIKQDISSLRYELLEEKSQATEELSHLIQKLSDNLNINMTHCA</sequence>
<protein>
    <submittedName>
        <fullName evidence="5">Uncharacterized protein</fullName>
    </submittedName>
</protein>
<evidence type="ECO:0000313" key="6">
    <source>
        <dbReference type="Proteomes" id="UP001152803"/>
    </source>
</evidence>
<keyword evidence="6" id="KW-1185">Reference proteome</keyword>
<dbReference type="PANTHER" id="PTHR10117">
    <property type="entry name" value="TRANSIENT RECEPTOR POTENTIAL CHANNEL"/>
    <property type="match status" value="1"/>
</dbReference>
<dbReference type="GO" id="GO:0070679">
    <property type="term" value="F:inositol 1,4,5 trisphosphate binding"/>
    <property type="evidence" value="ECO:0007669"/>
    <property type="project" value="TreeGrafter"/>
</dbReference>
<keyword evidence="3" id="KW-0407">Ion channel</keyword>
<dbReference type="OrthoDB" id="2373987at2759"/>
<evidence type="ECO:0000313" key="5">
    <source>
        <dbReference type="EMBL" id="KAJ8269379.1"/>
    </source>
</evidence>
<comment type="caution">
    <text evidence="5">The sequence shown here is derived from an EMBL/GenBank/DDBJ whole genome shotgun (WGS) entry which is preliminary data.</text>
</comment>
<evidence type="ECO:0000256" key="4">
    <source>
        <dbReference type="SAM" id="Coils"/>
    </source>
</evidence>
<dbReference type="GO" id="GO:0051480">
    <property type="term" value="P:regulation of cytosolic calcium ion concentration"/>
    <property type="evidence" value="ECO:0007669"/>
    <property type="project" value="TreeGrafter"/>
</dbReference>
<dbReference type="PRINTS" id="PR01644">
    <property type="entry name" value="TRPCHANNEL3"/>
</dbReference>
<keyword evidence="1" id="KW-0813">Transport</keyword>
<dbReference type="PRINTS" id="PR01097">
    <property type="entry name" value="TRNSRECEPTRP"/>
</dbReference>
<evidence type="ECO:0000256" key="1">
    <source>
        <dbReference type="ARBA" id="ARBA00022448"/>
    </source>
</evidence>
<keyword evidence="2" id="KW-0406">Ion transport</keyword>
<evidence type="ECO:0000256" key="2">
    <source>
        <dbReference type="ARBA" id="ARBA00023065"/>
    </source>
</evidence>
<name>A0A9Q1HYU9_CONCO</name>
<dbReference type="PANTHER" id="PTHR10117:SF8">
    <property type="entry name" value="SHORT TRANSIENT RECEPTOR POTENTIAL CHANNEL 3"/>
    <property type="match status" value="1"/>
</dbReference>
<dbReference type="InterPro" id="IPR005459">
    <property type="entry name" value="TRPC3_channel"/>
</dbReference>